<dbReference type="Proteomes" id="UP000245697">
    <property type="component" value="Unassembled WGS sequence"/>
</dbReference>
<gene>
    <name evidence="2" type="ORF">BC793_16416</name>
</gene>
<comment type="caution">
    <text evidence="2">The sequence shown here is derived from an EMBL/GenBank/DDBJ whole genome shotgun (WGS) entry which is preliminary data.</text>
</comment>
<name>A0A316E7V5_9ACTN</name>
<sequence>MTAIAVAGRPQDPSFAALTQKIVQLVLASASRASVVARGVPNARLPQDRKSLEYAFASLFDGTNGRARQLRRAFGRPAGRFTVPPGIDFGDVRSVIDQAITGQALDAARIPPATFSNWQTGRSRQEVAELIARILKFRRLPVLGGGTGAPPPVRQARELQLKLARVHCVERVGWEATDWDGKDAILCGGLGFDSTLESPPAAGSPSTAHFRKVPQFKAGIFSADGVTHNFSPDKTFCKWDLSSPGEWPRGFIGIIAFAEKDSGDEFPQLIEDIWGLLSPAVIAAVSALVTAAVGAGVGRHRH</sequence>
<evidence type="ECO:0000313" key="3">
    <source>
        <dbReference type="Proteomes" id="UP000245697"/>
    </source>
</evidence>
<keyword evidence="3" id="KW-1185">Reference proteome</keyword>
<dbReference type="AlphaFoldDB" id="A0A316E7V5"/>
<evidence type="ECO:0000313" key="2">
    <source>
        <dbReference type="EMBL" id="PWK26451.1"/>
    </source>
</evidence>
<dbReference type="RefSeq" id="WP_146246815.1">
    <property type="nucleotide sequence ID" value="NZ_BONA01000118.1"/>
</dbReference>
<dbReference type="EMBL" id="QGGR01000064">
    <property type="protein sequence ID" value="PWK26451.1"/>
    <property type="molecule type" value="Genomic_DNA"/>
</dbReference>
<proteinExistence type="predicted"/>
<evidence type="ECO:0000256" key="1">
    <source>
        <dbReference type="SAM" id="Phobius"/>
    </source>
</evidence>
<keyword evidence="1" id="KW-1133">Transmembrane helix</keyword>
<keyword evidence="1" id="KW-0812">Transmembrane</keyword>
<feature type="transmembrane region" description="Helical" evidence="1">
    <location>
        <begin position="273"/>
        <end position="297"/>
    </location>
</feature>
<protein>
    <submittedName>
        <fullName evidence="2">Uncharacterized protein</fullName>
    </submittedName>
</protein>
<organism evidence="2 3">
    <name type="scientific">Actinoplanes xinjiangensis</name>
    <dbReference type="NCBI Taxonomy" id="512350"/>
    <lineage>
        <taxon>Bacteria</taxon>
        <taxon>Bacillati</taxon>
        <taxon>Actinomycetota</taxon>
        <taxon>Actinomycetes</taxon>
        <taxon>Micromonosporales</taxon>
        <taxon>Micromonosporaceae</taxon>
        <taxon>Actinoplanes</taxon>
    </lineage>
</organism>
<reference evidence="2 3" key="1">
    <citation type="submission" date="2018-05" db="EMBL/GenBank/DDBJ databases">
        <title>Genomic Encyclopedia of Archaeal and Bacterial Type Strains, Phase II (KMG-II): from individual species to whole genera.</title>
        <authorList>
            <person name="Goeker M."/>
        </authorList>
    </citation>
    <scope>NUCLEOTIDE SEQUENCE [LARGE SCALE GENOMIC DNA]</scope>
    <source>
        <strain evidence="2 3">DSM 45184</strain>
    </source>
</reference>
<keyword evidence="1" id="KW-0472">Membrane</keyword>
<accession>A0A316E7V5</accession>